<protein>
    <submittedName>
        <fullName evidence="1">Uncharacterized protein</fullName>
    </submittedName>
</protein>
<reference evidence="1 2" key="1">
    <citation type="journal article" date="2020" name="Nature">
        <title>Six reference-quality genomes reveal evolution of bat adaptations.</title>
        <authorList>
            <person name="Jebb D."/>
            <person name="Huang Z."/>
            <person name="Pippel M."/>
            <person name="Hughes G.M."/>
            <person name="Lavrichenko K."/>
            <person name="Devanna P."/>
            <person name="Winkler S."/>
            <person name="Jermiin L.S."/>
            <person name="Skirmuntt E.C."/>
            <person name="Katzourakis A."/>
            <person name="Burkitt-Gray L."/>
            <person name="Ray D.A."/>
            <person name="Sullivan K.A.M."/>
            <person name="Roscito J.G."/>
            <person name="Kirilenko B.M."/>
            <person name="Davalos L.M."/>
            <person name="Corthals A.P."/>
            <person name="Power M.L."/>
            <person name="Jones G."/>
            <person name="Ransome R.D."/>
            <person name="Dechmann D.K.N."/>
            <person name="Locatelli A.G."/>
            <person name="Puechmaille S.J."/>
            <person name="Fedrigo O."/>
            <person name="Jarvis E.D."/>
            <person name="Hiller M."/>
            <person name="Vernes S.C."/>
            <person name="Myers E.W."/>
            <person name="Teeling E.C."/>
        </authorList>
    </citation>
    <scope>NUCLEOTIDE SEQUENCE [LARGE SCALE GENOMIC DNA]</scope>
    <source>
        <strain evidence="1">MMyoMyo1</strain>
        <tissue evidence="1">Flight muscle</tissue>
    </source>
</reference>
<proteinExistence type="predicted"/>
<sequence length="144" mass="16948">MFIAALSTTAKTRKQPKCPSMDECVKKVWLICTMGYYSVIKKKEILPIATTSMDLEVIILSEIRPTEKDRYYMISVIHVEPRKEKKKKYKERNKEIHRKGDQICVRVGGGRMGCRYKIPVIRQTRSKEVTYRVMTIIRTAVWYI</sequence>
<gene>
    <name evidence="1" type="ORF">mMyoMyo1_008632</name>
</gene>
<name>A0A7J7UPP4_MYOMY</name>
<evidence type="ECO:0000313" key="1">
    <source>
        <dbReference type="EMBL" id="KAF6314855.1"/>
    </source>
</evidence>
<evidence type="ECO:0000313" key="2">
    <source>
        <dbReference type="Proteomes" id="UP000527355"/>
    </source>
</evidence>
<keyword evidence="2" id="KW-1185">Reference proteome</keyword>
<comment type="caution">
    <text evidence="1">The sequence shown here is derived from an EMBL/GenBank/DDBJ whole genome shotgun (WGS) entry which is preliminary data.</text>
</comment>
<organism evidence="1 2">
    <name type="scientific">Myotis myotis</name>
    <name type="common">Greater mouse-eared bat</name>
    <name type="synonym">Vespertilio myotis</name>
    <dbReference type="NCBI Taxonomy" id="51298"/>
    <lineage>
        <taxon>Eukaryota</taxon>
        <taxon>Metazoa</taxon>
        <taxon>Chordata</taxon>
        <taxon>Craniata</taxon>
        <taxon>Vertebrata</taxon>
        <taxon>Euteleostomi</taxon>
        <taxon>Mammalia</taxon>
        <taxon>Eutheria</taxon>
        <taxon>Laurasiatheria</taxon>
        <taxon>Chiroptera</taxon>
        <taxon>Yangochiroptera</taxon>
        <taxon>Vespertilionidae</taxon>
        <taxon>Myotis</taxon>
    </lineage>
</organism>
<dbReference type="EMBL" id="JABWUV010000012">
    <property type="protein sequence ID" value="KAF6314855.1"/>
    <property type="molecule type" value="Genomic_DNA"/>
</dbReference>
<dbReference type="Proteomes" id="UP000527355">
    <property type="component" value="Unassembled WGS sequence"/>
</dbReference>
<dbReference type="AlphaFoldDB" id="A0A7J7UPP4"/>
<accession>A0A7J7UPP4</accession>